<evidence type="ECO:0000313" key="5">
    <source>
        <dbReference type="Proteomes" id="UP000593562"/>
    </source>
</evidence>
<evidence type="ECO:0000256" key="2">
    <source>
        <dbReference type="ARBA" id="ARBA00023157"/>
    </source>
</evidence>
<dbReference type="PANTHER" id="PTHR31614:SF40">
    <property type="entry name" value="PROTEIN DOWNSTREAM OF FLC"/>
    <property type="match status" value="1"/>
</dbReference>
<evidence type="ECO:0000256" key="3">
    <source>
        <dbReference type="SAM" id="SignalP"/>
    </source>
</evidence>
<organism evidence="4 5">
    <name type="scientific">Tripterygium wilfordii</name>
    <name type="common">Thunder God vine</name>
    <dbReference type="NCBI Taxonomy" id="458696"/>
    <lineage>
        <taxon>Eukaryota</taxon>
        <taxon>Viridiplantae</taxon>
        <taxon>Streptophyta</taxon>
        <taxon>Embryophyta</taxon>
        <taxon>Tracheophyta</taxon>
        <taxon>Spermatophyta</taxon>
        <taxon>Magnoliopsida</taxon>
        <taxon>eudicotyledons</taxon>
        <taxon>Gunneridae</taxon>
        <taxon>Pentapetalae</taxon>
        <taxon>rosids</taxon>
        <taxon>fabids</taxon>
        <taxon>Celastrales</taxon>
        <taxon>Celastraceae</taxon>
        <taxon>Tripterygium</taxon>
    </lineage>
</organism>
<dbReference type="InterPro" id="IPR006041">
    <property type="entry name" value="Pollen_Ole_e1_allergen"/>
</dbReference>
<feature type="signal peptide" evidence="3">
    <location>
        <begin position="1"/>
        <end position="19"/>
    </location>
</feature>
<feature type="chain" id="PRO_5029731755" evidence="3">
    <location>
        <begin position="20"/>
        <end position="157"/>
    </location>
</feature>
<protein>
    <submittedName>
        <fullName evidence="4">Uncharacterized protein</fullName>
    </submittedName>
</protein>
<dbReference type="Proteomes" id="UP000593562">
    <property type="component" value="Unassembled WGS sequence"/>
</dbReference>
<dbReference type="InParanoid" id="A0A7J7DM59"/>
<keyword evidence="3" id="KW-0732">Signal</keyword>
<proteinExistence type="inferred from homology"/>
<keyword evidence="2" id="KW-1015">Disulfide bond</keyword>
<comment type="similarity">
    <text evidence="1">Belongs to the Ole e I family.</text>
</comment>
<keyword evidence="5" id="KW-1185">Reference proteome</keyword>
<dbReference type="Pfam" id="PF01190">
    <property type="entry name" value="Pollen_Ole_e_1"/>
    <property type="match status" value="1"/>
</dbReference>
<reference evidence="4 5" key="1">
    <citation type="journal article" date="2020" name="Nat. Commun.">
        <title>Genome of Tripterygium wilfordii and identification of cytochrome P450 involved in triptolide biosynthesis.</title>
        <authorList>
            <person name="Tu L."/>
            <person name="Su P."/>
            <person name="Zhang Z."/>
            <person name="Gao L."/>
            <person name="Wang J."/>
            <person name="Hu T."/>
            <person name="Zhou J."/>
            <person name="Zhang Y."/>
            <person name="Zhao Y."/>
            <person name="Liu Y."/>
            <person name="Song Y."/>
            <person name="Tong Y."/>
            <person name="Lu Y."/>
            <person name="Yang J."/>
            <person name="Xu C."/>
            <person name="Jia M."/>
            <person name="Peters R.J."/>
            <person name="Huang L."/>
            <person name="Gao W."/>
        </authorList>
    </citation>
    <scope>NUCLEOTIDE SEQUENCE [LARGE SCALE GENOMIC DNA]</scope>
    <source>
        <strain evidence="5">cv. XIE 37</strain>
        <tissue evidence="4">Leaf</tissue>
    </source>
</reference>
<dbReference type="AlphaFoldDB" id="A0A7J7DM59"/>
<accession>A0A7J7DM59</accession>
<sequence length="157" mass="17304">MARLLLLFAFLVLPALVSSQTQSPFRIHGQVYCDTCRAGFETSKTTYIRGAIVKIECKDRKSLQPMYTTQGVTGENGKFILTVNSDRQDQICNTVLVSSPISDCRTPDPGRNRSEIILTGDNGAVSNVHFANQMGFLKDKPLPGCAELIKKLLYSDS</sequence>
<evidence type="ECO:0000313" key="4">
    <source>
        <dbReference type="EMBL" id="KAF5747369.1"/>
    </source>
</evidence>
<gene>
    <name evidence="4" type="ORF">HS088_TW05G00090</name>
</gene>
<name>A0A7J7DM59_TRIWF</name>
<comment type="caution">
    <text evidence="4">The sequence shown here is derived from an EMBL/GenBank/DDBJ whole genome shotgun (WGS) entry which is preliminary data.</text>
</comment>
<dbReference type="OrthoDB" id="1896520at2759"/>
<dbReference type="EMBL" id="JAAARO010000005">
    <property type="protein sequence ID" value="KAF5747369.1"/>
    <property type="molecule type" value="Genomic_DNA"/>
</dbReference>
<dbReference type="PANTHER" id="PTHR31614">
    <property type="entry name" value="PROTEIN DOWNSTREAM OF FLC-RELATED"/>
    <property type="match status" value="1"/>
</dbReference>
<evidence type="ECO:0000256" key="1">
    <source>
        <dbReference type="ARBA" id="ARBA00010049"/>
    </source>
</evidence>